<reference evidence="3 4" key="1">
    <citation type="journal article" date="2017" name="Int. J. Syst. Evol. Microbiol.">
        <title>Mucilaginibacterpsychrotolerans sp. nov., isolated from peatlands.</title>
        <authorList>
            <person name="Deng Y."/>
            <person name="Shen L."/>
            <person name="Xu B."/>
            <person name="Liu Y."/>
            <person name="Gu Z."/>
            <person name="Liu H."/>
            <person name="Zhou Y."/>
        </authorList>
    </citation>
    <scope>NUCLEOTIDE SEQUENCE [LARGE SCALE GENOMIC DNA]</scope>
    <source>
        <strain evidence="3 4">NH7-4</strain>
    </source>
</reference>
<dbReference type="AlphaFoldDB" id="A0A4Y8SB50"/>
<dbReference type="PROSITE" id="PS51898">
    <property type="entry name" value="TYR_RECOMBINASE"/>
    <property type="match status" value="1"/>
</dbReference>
<comment type="caution">
    <text evidence="3">The sequence shown here is derived from an EMBL/GenBank/DDBJ whole genome shotgun (WGS) entry which is preliminary data.</text>
</comment>
<evidence type="ECO:0000259" key="2">
    <source>
        <dbReference type="PROSITE" id="PS51898"/>
    </source>
</evidence>
<keyword evidence="1" id="KW-0233">DNA recombination</keyword>
<dbReference type="InterPro" id="IPR013762">
    <property type="entry name" value="Integrase-like_cat_sf"/>
</dbReference>
<dbReference type="Proteomes" id="UP000297540">
    <property type="component" value="Unassembled WGS sequence"/>
</dbReference>
<name>A0A4Y8SB50_9SPHI</name>
<evidence type="ECO:0000256" key="1">
    <source>
        <dbReference type="ARBA" id="ARBA00023172"/>
    </source>
</evidence>
<proteinExistence type="predicted"/>
<dbReference type="Gene3D" id="1.10.443.10">
    <property type="entry name" value="Intergrase catalytic core"/>
    <property type="match status" value="1"/>
</dbReference>
<gene>
    <name evidence="3" type="ORF">E2R66_16795</name>
</gene>
<dbReference type="GO" id="GO:0003677">
    <property type="term" value="F:DNA binding"/>
    <property type="evidence" value="ECO:0007669"/>
    <property type="project" value="InterPro"/>
</dbReference>
<dbReference type="SUPFAM" id="SSF56349">
    <property type="entry name" value="DNA breaking-rejoining enzymes"/>
    <property type="match status" value="1"/>
</dbReference>
<dbReference type="GO" id="GO:0006310">
    <property type="term" value="P:DNA recombination"/>
    <property type="evidence" value="ECO:0007669"/>
    <property type="project" value="UniProtKB-KW"/>
</dbReference>
<dbReference type="RefSeq" id="WP_133232604.1">
    <property type="nucleotide sequence ID" value="NZ_SOZE01000017.1"/>
</dbReference>
<dbReference type="Pfam" id="PF20172">
    <property type="entry name" value="DUF6538"/>
    <property type="match status" value="1"/>
</dbReference>
<evidence type="ECO:0000313" key="3">
    <source>
        <dbReference type="EMBL" id="TFF36198.1"/>
    </source>
</evidence>
<dbReference type="GO" id="GO:0015074">
    <property type="term" value="P:DNA integration"/>
    <property type="evidence" value="ECO:0007669"/>
    <property type="project" value="InterPro"/>
</dbReference>
<organism evidence="3 4">
    <name type="scientific">Mucilaginibacter psychrotolerans</name>
    <dbReference type="NCBI Taxonomy" id="1524096"/>
    <lineage>
        <taxon>Bacteria</taxon>
        <taxon>Pseudomonadati</taxon>
        <taxon>Bacteroidota</taxon>
        <taxon>Sphingobacteriia</taxon>
        <taxon>Sphingobacteriales</taxon>
        <taxon>Sphingobacteriaceae</taxon>
        <taxon>Mucilaginibacter</taxon>
    </lineage>
</organism>
<accession>A0A4Y8SB50</accession>
<dbReference type="OrthoDB" id="7222937at2"/>
<protein>
    <recommendedName>
        <fullName evidence="2">Tyr recombinase domain-containing protein</fullName>
    </recommendedName>
</protein>
<feature type="domain" description="Tyr recombinase" evidence="2">
    <location>
        <begin position="244"/>
        <end position="419"/>
    </location>
</feature>
<dbReference type="InterPro" id="IPR011010">
    <property type="entry name" value="DNA_brk_join_enz"/>
</dbReference>
<dbReference type="InterPro" id="IPR046668">
    <property type="entry name" value="DUF6538"/>
</dbReference>
<keyword evidence="4" id="KW-1185">Reference proteome</keyword>
<dbReference type="EMBL" id="SOZE01000017">
    <property type="protein sequence ID" value="TFF36198.1"/>
    <property type="molecule type" value="Genomic_DNA"/>
</dbReference>
<dbReference type="InterPro" id="IPR002104">
    <property type="entry name" value="Integrase_catalytic"/>
</dbReference>
<sequence>MQHLIHRANTYYFNRRVPLEIKEYDPRPLIRFSLKTDSRTQAMKLAALKNIELENYWKALIETGQKHSHTNYKQVVDRASLFGFNYQSSQELAIGPLPELINRLLFVAKSGIQEKPTEAVLGGVAKPEIKLDDALTKFWDLSNDVVLSKSAHQIKKWKNPRRLAMKNLISCIGNKVITELNRDDLLKFRDWWINRILNEELKNCGANKNFKQLKSIISRVSDHYKLNIDTKHLFHKLKLDDDTESRSSFSTDYILNTLLNADNLSGMKDEYKNMIFVFAETGVGIDEQAGVLPEDIILDDTIPHIVITPRPKNKLKTKYRKRLIPLTGFALDAFKKYPLGFSTLIDNPDSISSAIAKYLKENDLLPTDKHSLYSLRHSFQDRLLAVNTPDRVQADLMGHKFVREAYGNGSTLEQKKEWMLKIQLL</sequence>
<evidence type="ECO:0000313" key="4">
    <source>
        <dbReference type="Proteomes" id="UP000297540"/>
    </source>
</evidence>